<dbReference type="InterPro" id="IPR036236">
    <property type="entry name" value="Znf_C2H2_sf"/>
</dbReference>
<feature type="compositionally biased region" description="Basic residues" evidence="11">
    <location>
        <begin position="197"/>
        <end position="209"/>
    </location>
</feature>
<evidence type="ECO:0000256" key="11">
    <source>
        <dbReference type="SAM" id="MobiDB-lite"/>
    </source>
</evidence>
<dbReference type="PANTHER" id="PTHR24384">
    <property type="entry name" value="FINGER PUTATIVE TRANSCRIPTION FACTOR FAMILY-RELATED"/>
    <property type="match status" value="1"/>
</dbReference>
<keyword evidence="14" id="KW-1185">Reference proteome</keyword>
<feature type="region of interest" description="Disordered" evidence="11">
    <location>
        <begin position="648"/>
        <end position="688"/>
    </location>
</feature>
<accession>A0ABM1Z7L0</accession>
<dbReference type="InterPro" id="IPR050752">
    <property type="entry name" value="C2H2-ZF_domain"/>
</dbReference>
<feature type="region of interest" description="Disordered" evidence="11">
    <location>
        <begin position="20"/>
        <end position="216"/>
    </location>
</feature>
<dbReference type="EnsemblMetazoa" id="AALFPA23_015801.R23028">
    <property type="protein sequence ID" value="AALFPA23_015801.P23028"/>
    <property type="gene ID" value="AALFPA23_015801"/>
</dbReference>
<evidence type="ECO:0000256" key="4">
    <source>
        <dbReference type="ARBA" id="ARBA00022771"/>
    </source>
</evidence>
<evidence type="ECO:0000256" key="3">
    <source>
        <dbReference type="ARBA" id="ARBA00022737"/>
    </source>
</evidence>
<dbReference type="Pfam" id="PF00096">
    <property type="entry name" value="zf-C2H2"/>
    <property type="match status" value="3"/>
</dbReference>
<feature type="compositionally biased region" description="Acidic residues" evidence="11">
    <location>
        <begin position="113"/>
        <end position="123"/>
    </location>
</feature>
<keyword evidence="2" id="KW-0479">Metal-binding</keyword>
<feature type="compositionally biased region" description="Acidic residues" evidence="11">
    <location>
        <begin position="648"/>
        <end position="674"/>
    </location>
</feature>
<dbReference type="SUPFAM" id="SSF57667">
    <property type="entry name" value="beta-beta-alpha zinc fingers"/>
    <property type="match status" value="4"/>
</dbReference>
<evidence type="ECO:0000256" key="2">
    <source>
        <dbReference type="ARBA" id="ARBA00022723"/>
    </source>
</evidence>
<reference evidence="13" key="2">
    <citation type="submission" date="2025-05" db="UniProtKB">
        <authorList>
            <consortium name="EnsemblMetazoa"/>
        </authorList>
    </citation>
    <scope>IDENTIFICATION</scope>
    <source>
        <strain evidence="13">Foshan</strain>
    </source>
</reference>
<feature type="domain" description="C2H2-type" evidence="12">
    <location>
        <begin position="224"/>
        <end position="251"/>
    </location>
</feature>
<dbReference type="PROSITE" id="PS00028">
    <property type="entry name" value="ZINC_FINGER_C2H2_1"/>
    <property type="match status" value="8"/>
</dbReference>
<evidence type="ECO:0000256" key="8">
    <source>
        <dbReference type="ARBA" id="ARBA00023163"/>
    </source>
</evidence>
<keyword evidence="7" id="KW-0238">DNA-binding</keyword>
<dbReference type="Proteomes" id="UP000069940">
    <property type="component" value="Unassembled WGS sequence"/>
</dbReference>
<evidence type="ECO:0000313" key="14">
    <source>
        <dbReference type="Proteomes" id="UP000069940"/>
    </source>
</evidence>
<reference evidence="14" key="1">
    <citation type="journal article" date="2015" name="Proc. Natl. Acad. Sci. U.S.A.">
        <title>Genome sequence of the Asian Tiger mosquito, Aedes albopictus, reveals insights into its biology, genetics, and evolution.</title>
        <authorList>
            <person name="Chen X.G."/>
            <person name="Jiang X."/>
            <person name="Gu J."/>
            <person name="Xu M."/>
            <person name="Wu Y."/>
            <person name="Deng Y."/>
            <person name="Zhang C."/>
            <person name="Bonizzoni M."/>
            <person name="Dermauw W."/>
            <person name="Vontas J."/>
            <person name="Armbruster P."/>
            <person name="Huang X."/>
            <person name="Yang Y."/>
            <person name="Zhang H."/>
            <person name="He W."/>
            <person name="Peng H."/>
            <person name="Liu Y."/>
            <person name="Wu K."/>
            <person name="Chen J."/>
            <person name="Lirakis M."/>
            <person name="Topalis P."/>
            <person name="Van Leeuwen T."/>
            <person name="Hall A.B."/>
            <person name="Jiang X."/>
            <person name="Thorpe C."/>
            <person name="Mueller R.L."/>
            <person name="Sun C."/>
            <person name="Waterhouse R.M."/>
            <person name="Yan G."/>
            <person name="Tu Z.J."/>
            <person name="Fang X."/>
            <person name="James A.A."/>
        </authorList>
    </citation>
    <scope>NUCLEOTIDE SEQUENCE [LARGE SCALE GENOMIC DNA]</scope>
    <source>
        <strain evidence="14">Foshan</strain>
    </source>
</reference>
<feature type="domain" description="C2H2-type" evidence="12">
    <location>
        <begin position="574"/>
        <end position="601"/>
    </location>
</feature>
<evidence type="ECO:0000256" key="1">
    <source>
        <dbReference type="ARBA" id="ARBA00004123"/>
    </source>
</evidence>
<comment type="subcellular location">
    <subcellularLocation>
        <location evidence="1">Nucleus</location>
    </subcellularLocation>
</comment>
<dbReference type="RefSeq" id="XP_019545434.3">
    <property type="nucleotide sequence ID" value="XM_019689889.3"/>
</dbReference>
<feature type="domain" description="C2H2-type" evidence="12">
    <location>
        <begin position="431"/>
        <end position="458"/>
    </location>
</feature>
<dbReference type="InterPro" id="IPR013087">
    <property type="entry name" value="Znf_C2H2_type"/>
</dbReference>
<evidence type="ECO:0000256" key="6">
    <source>
        <dbReference type="ARBA" id="ARBA00023015"/>
    </source>
</evidence>
<evidence type="ECO:0000256" key="10">
    <source>
        <dbReference type="PROSITE-ProRule" id="PRU00042"/>
    </source>
</evidence>
<dbReference type="PROSITE" id="PS50157">
    <property type="entry name" value="ZINC_FINGER_C2H2_2"/>
    <property type="match status" value="7"/>
</dbReference>
<name>A0ABM1Z7L0_AEDAL</name>
<evidence type="ECO:0000256" key="5">
    <source>
        <dbReference type="ARBA" id="ARBA00022833"/>
    </source>
</evidence>
<keyword evidence="5" id="KW-0862">Zinc</keyword>
<sequence length="688" mass="78580">MLCRQVRPETNGIEQIYIIKSENGEEPGKPAGSAGSDGAATNLAMDPEEVDVKQEPTSDNEEQLPDEIPPALNPDFNILDVIIKEEPDELDVSGDAKPSTSRKRVVKKVETVKEEEDDDDSGDSEYKPGASSSDESISDEDTNKKAKKSKRDDDSSDSSGVYDPYVPKKKTKKTAKDDDDESSDSSGVNDPEPVPRKKEKKVTNNKRKKYPGDPPIRQNVVKRFVCHYCPTKFATMFNKERHEKIHEANMPPEQRVHRKQHFCYVCKREHVTKDELNDHLCNHVDMLPFTCTECDDPSSMHSVRMMNRHMQLHEEMQGVIECRICHARFHSHAGCREHEKGHVKDEDLEAAKARAELESKRLNVKIIIKDGRKRYQCDYCEKHYSLIASLRRHTNEHTLEKMYVCKTCGKSFSKCSALALHEKSHSDFVPYKCETCDKPFKDVVRLIQHRHLHTGQKPCVCHCGLSFIKKGGLNKHLQKCVIPKDLGECTCRFCQGVYPSYLELVKHVKELHEADMEEAVMCRHCPKMFKDAVQLVNHEIQHQLPSAIKCTQCSRIFNNTYNLEQHMQTHVESFVCDVCGKTFTQNVNLRVHRRLHSSKRPHVCDLCQAAFVCPAMLRKHRLKHYNPRSKYHIPGLVNEADQDESIGLDGIEEDESIGLDGIEVDDEADEEEDEASVRETTLPAEETL</sequence>
<evidence type="ECO:0000259" key="12">
    <source>
        <dbReference type="PROSITE" id="PS50157"/>
    </source>
</evidence>
<evidence type="ECO:0000256" key="9">
    <source>
        <dbReference type="ARBA" id="ARBA00023242"/>
    </source>
</evidence>
<feature type="domain" description="C2H2-type" evidence="12">
    <location>
        <begin position="375"/>
        <end position="402"/>
    </location>
</feature>
<protein>
    <recommendedName>
        <fullName evidence="12">C2H2-type domain-containing protein</fullName>
    </recommendedName>
</protein>
<feature type="domain" description="C2H2-type" evidence="12">
    <location>
        <begin position="602"/>
        <end position="629"/>
    </location>
</feature>
<proteinExistence type="predicted"/>
<evidence type="ECO:0000313" key="13">
    <source>
        <dbReference type="EnsemblMetazoa" id="AALFPA23_015801.P23028"/>
    </source>
</evidence>
<dbReference type="GeneID" id="109415928"/>
<keyword evidence="8" id="KW-0804">Transcription</keyword>
<keyword evidence="6" id="KW-0805">Transcription regulation</keyword>
<dbReference type="PANTHER" id="PTHR24384:SF189">
    <property type="entry name" value="C2H2-TYPE DOMAIN-CONTAINING PROTEIN-RELATED"/>
    <property type="match status" value="1"/>
</dbReference>
<keyword evidence="4 10" id="KW-0863">Zinc-finger</keyword>
<keyword evidence="9" id="KW-0539">Nucleus</keyword>
<feature type="domain" description="C2H2-type" evidence="12">
    <location>
        <begin position="403"/>
        <end position="430"/>
    </location>
</feature>
<evidence type="ECO:0000256" key="7">
    <source>
        <dbReference type="ARBA" id="ARBA00023125"/>
    </source>
</evidence>
<dbReference type="Gene3D" id="3.30.160.60">
    <property type="entry name" value="Classic Zinc Finger"/>
    <property type="match status" value="5"/>
</dbReference>
<feature type="domain" description="C2H2-type" evidence="12">
    <location>
        <begin position="548"/>
        <end position="570"/>
    </location>
</feature>
<organism evidence="13 14">
    <name type="scientific">Aedes albopictus</name>
    <name type="common">Asian tiger mosquito</name>
    <name type="synonym">Stegomyia albopicta</name>
    <dbReference type="NCBI Taxonomy" id="7160"/>
    <lineage>
        <taxon>Eukaryota</taxon>
        <taxon>Metazoa</taxon>
        <taxon>Ecdysozoa</taxon>
        <taxon>Arthropoda</taxon>
        <taxon>Hexapoda</taxon>
        <taxon>Insecta</taxon>
        <taxon>Pterygota</taxon>
        <taxon>Neoptera</taxon>
        <taxon>Endopterygota</taxon>
        <taxon>Diptera</taxon>
        <taxon>Nematocera</taxon>
        <taxon>Culicoidea</taxon>
        <taxon>Culicidae</taxon>
        <taxon>Culicinae</taxon>
        <taxon>Aedini</taxon>
        <taxon>Aedes</taxon>
        <taxon>Stegomyia</taxon>
    </lineage>
</organism>
<dbReference type="SMART" id="SM00355">
    <property type="entry name" value="ZnF_C2H2"/>
    <property type="match status" value="12"/>
</dbReference>
<keyword evidence="3" id="KW-0677">Repeat</keyword>